<accession>A0ABR2UT96</accession>
<name>A0ABR2UT96_9PEZI</name>
<keyword evidence="2" id="KW-1185">Reference proteome</keyword>
<reference evidence="1 2" key="1">
    <citation type="journal article" date="2024" name="J. Plant Pathol.">
        <title>Sequence and assembly of the genome of Seiridium unicorne, isolate CBS 538.82, causal agent of cypress canker disease.</title>
        <authorList>
            <person name="Scali E."/>
            <person name="Rocca G.D."/>
            <person name="Danti R."/>
            <person name="Garbelotto M."/>
            <person name="Barberini S."/>
            <person name="Baroncelli R."/>
            <person name="Emiliani G."/>
        </authorList>
    </citation>
    <scope>NUCLEOTIDE SEQUENCE [LARGE SCALE GENOMIC DNA]</scope>
    <source>
        <strain evidence="1 2">BM-138-508</strain>
    </source>
</reference>
<protein>
    <submittedName>
        <fullName evidence="1">Uncharacterized protein</fullName>
    </submittedName>
</protein>
<evidence type="ECO:0000313" key="2">
    <source>
        <dbReference type="Proteomes" id="UP001408356"/>
    </source>
</evidence>
<sequence>MSSPVATLRCDMFSALQNIKLLSYCDDDTDAVLDWHAVLQHQIMNICMIFCPGLEASGSARGWMLAMITEKAEFFALYPQPGKDGAVKVIVRPLLGAENTILGHGWEAMNSFATIQRGRMVVPNTRMIDVLHIITDSGLSNYKLVNNNGLRFWLLAALYGLQNTIIQEPSSEATLSREMGPLMTICDDGYWHTTKKHLEKGRIIPHLCKRGGFASYMKCMAENL</sequence>
<dbReference type="EMBL" id="JARVKF010000396">
    <property type="protein sequence ID" value="KAK9417621.1"/>
    <property type="molecule type" value="Genomic_DNA"/>
</dbReference>
<proteinExistence type="predicted"/>
<comment type="caution">
    <text evidence="1">The sequence shown here is derived from an EMBL/GenBank/DDBJ whole genome shotgun (WGS) entry which is preliminary data.</text>
</comment>
<gene>
    <name evidence="1" type="ORF">SUNI508_01378</name>
</gene>
<evidence type="ECO:0000313" key="1">
    <source>
        <dbReference type="EMBL" id="KAK9417621.1"/>
    </source>
</evidence>
<organism evidence="1 2">
    <name type="scientific">Seiridium unicorne</name>
    <dbReference type="NCBI Taxonomy" id="138068"/>
    <lineage>
        <taxon>Eukaryota</taxon>
        <taxon>Fungi</taxon>
        <taxon>Dikarya</taxon>
        <taxon>Ascomycota</taxon>
        <taxon>Pezizomycotina</taxon>
        <taxon>Sordariomycetes</taxon>
        <taxon>Xylariomycetidae</taxon>
        <taxon>Amphisphaeriales</taxon>
        <taxon>Sporocadaceae</taxon>
        <taxon>Seiridium</taxon>
    </lineage>
</organism>
<dbReference type="Proteomes" id="UP001408356">
    <property type="component" value="Unassembled WGS sequence"/>
</dbReference>